<reference evidence="1 2" key="1">
    <citation type="submission" date="2020-07" db="EMBL/GenBank/DDBJ databases">
        <title>Diversity of carbapenemase encoding genes among Pseudomonas putida group clinical isolates in a tertiary Brazilian hospital.</title>
        <authorList>
            <person name="Alberto-Lei F."/>
            <person name="Nodari C.S."/>
            <person name="Streling A.P."/>
            <person name="Paulino J.T."/>
            <person name="Bessa-Neto F.O."/>
            <person name="Cayo R."/>
            <person name="Gales A.C."/>
        </authorList>
    </citation>
    <scope>NUCLEOTIDE SEQUENCE [LARGE SCALE GENOMIC DNA]</scope>
    <source>
        <strain evidence="1 2">12464</strain>
    </source>
</reference>
<dbReference type="PANTHER" id="PTHR32432">
    <property type="entry name" value="CELL DIVISION PROTEIN FTSA-RELATED"/>
    <property type="match status" value="1"/>
</dbReference>
<dbReference type="AlphaFoldDB" id="A0A7W2KX62"/>
<sequence length="285" mass="31050">MLGRFGRDAGSLMGVEIVPGSVRVLQLKRRKRRCEVAAWATEAFEPWGGGDGWHDPVRIAAALRNAHRRSGSRQRRVALALPASQVICKLCQLPADLPETQMEAQLLADADRLFPFPLDDLVIDFQVLAPCRTQAGVLDVMVAACRQSALQPLEQVVDEAGLQLGAVEVDSLALLRLLSQPSAGGSAVLRIEPDTVTLHCWSPEMLPLRRELPLEGAVGRLHELFDQCLQLEELLVAGASLIEQNRLRELGEYLQVQCRPLPPLAGLEGSENMALAWALALGGVQ</sequence>
<dbReference type="SUPFAM" id="SSF53067">
    <property type="entry name" value="Actin-like ATPase domain"/>
    <property type="match status" value="1"/>
</dbReference>
<accession>A0A7W2KX62</accession>
<name>A0A7W2KX62_PSEPU</name>
<dbReference type="EMBL" id="JACGDG010000001">
    <property type="protein sequence ID" value="MBA6114337.1"/>
    <property type="molecule type" value="Genomic_DNA"/>
</dbReference>
<dbReference type="Pfam" id="PF11104">
    <property type="entry name" value="PilM_2"/>
    <property type="match status" value="1"/>
</dbReference>
<dbReference type="Gene3D" id="3.30.1490.300">
    <property type="match status" value="1"/>
</dbReference>
<organism evidence="1 2">
    <name type="scientific">Pseudomonas putida</name>
    <name type="common">Arthrobacter siderocapsulatus</name>
    <dbReference type="NCBI Taxonomy" id="303"/>
    <lineage>
        <taxon>Bacteria</taxon>
        <taxon>Pseudomonadati</taxon>
        <taxon>Pseudomonadota</taxon>
        <taxon>Gammaproteobacteria</taxon>
        <taxon>Pseudomonadales</taxon>
        <taxon>Pseudomonadaceae</taxon>
        <taxon>Pseudomonas</taxon>
    </lineage>
</organism>
<dbReference type="InterPro" id="IPR005883">
    <property type="entry name" value="PilM"/>
</dbReference>
<gene>
    <name evidence="1" type="primary">pilM</name>
    <name evidence="1" type="ORF">H4C47_01150</name>
</gene>
<comment type="caution">
    <text evidence="1">The sequence shown here is derived from an EMBL/GenBank/DDBJ whole genome shotgun (WGS) entry which is preliminary data.</text>
</comment>
<proteinExistence type="predicted"/>
<dbReference type="Gene3D" id="3.30.420.40">
    <property type="match status" value="2"/>
</dbReference>
<dbReference type="PANTHER" id="PTHR32432:SF3">
    <property type="entry name" value="ETHANOLAMINE UTILIZATION PROTEIN EUTJ"/>
    <property type="match status" value="1"/>
</dbReference>
<evidence type="ECO:0000313" key="1">
    <source>
        <dbReference type="EMBL" id="MBA6114337.1"/>
    </source>
</evidence>
<protein>
    <submittedName>
        <fullName evidence="1">Pilus assembly protein PilM</fullName>
    </submittedName>
</protein>
<dbReference type="Proteomes" id="UP000553948">
    <property type="component" value="Unassembled WGS sequence"/>
</dbReference>
<dbReference type="RefSeq" id="WP_182387191.1">
    <property type="nucleotide sequence ID" value="NZ_JACGDG010000001.1"/>
</dbReference>
<dbReference type="InterPro" id="IPR043129">
    <property type="entry name" value="ATPase_NBD"/>
</dbReference>
<evidence type="ECO:0000313" key="2">
    <source>
        <dbReference type="Proteomes" id="UP000553948"/>
    </source>
</evidence>
<dbReference type="InterPro" id="IPR050696">
    <property type="entry name" value="FtsA/MreB"/>
</dbReference>